<dbReference type="AlphaFoldDB" id="A0A6G9YFH8"/>
<dbReference type="Pfam" id="PF03663">
    <property type="entry name" value="Glyco_hydro_76"/>
    <property type="match status" value="1"/>
</dbReference>
<evidence type="ECO:0000313" key="2">
    <source>
        <dbReference type="EMBL" id="QIS11796.1"/>
    </source>
</evidence>
<keyword evidence="1" id="KW-0472">Membrane</keyword>
<evidence type="ECO:0000256" key="1">
    <source>
        <dbReference type="SAM" id="Phobius"/>
    </source>
</evidence>
<dbReference type="SUPFAM" id="SSF48208">
    <property type="entry name" value="Six-hairpin glycosidases"/>
    <property type="match status" value="1"/>
</dbReference>
<proteinExistence type="predicted"/>
<dbReference type="Proteomes" id="UP000503540">
    <property type="component" value="Chromosome"/>
</dbReference>
<evidence type="ECO:0008006" key="4">
    <source>
        <dbReference type="Google" id="ProtNLM"/>
    </source>
</evidence>
<name>A0A6G9YFH8_9NOCA</name>
<organism evidence="2 3">
    <name type="scientific">Nocardia arthritidis</name>
    <dbReference type="NCBI Taxonomy" id="228602"/>
    <lineage>
        <taxon>Bacteria</taxon>
        <taxon>Bacillati</taxon>
        <taxon>Actinomycetota</taxon>
        <taxon>Actinomycetes</taxon>
        <taxon>Mycobacteriales</taxon>
        <taxon>Nocardiaceae</taxon>
        <taxon>Nocardia</taxon>
    </lineage>
</organism>
<dbReference type="PANTHER" id="PTHR47791">
    <property type="entry name" value="MEIOTICALLY UP-REGULATED GENE 191 PROTEIN"/>
    <property type="match status" value="1"/>
</dbReference>
<dbReference type="EMBL" id="CP046172">
    <property type="protein sequence ID" value="QIS11796.1"/>
    <property type="molecule type" value="Genomic_DNA"/>
</dbReference>
<dbReference type="InterPro" id="IPR008928">
    <property type="entry name" value="6-hairpin_glycosidase_sf"/>
</dbReference>
<protein>
    <recommendedName>
        <fullName evidence="4">Glycosyl hydrolase</fullName>
    </recommendedName>
</protein>
<feature type="transmembrane region" description="Helical" evidence="1">
    <location>
        <begin position="35"/>
        <end position="52"/>
    </location>
</feature>
<dbReference type="Gene3D" id="1.50.10.20">
    <property type="match status" value="1"/>
</dbReference>
<dbReference type="GO" id="GO:0005975">
    <property type="term" value="P:carbohydrate metabolic process"/>
    <property type="evidence" value="ECO:0007669"/>
    <property type="project" value="InterPro"/>
</dbReference>
<keyword evidence="1" id="KW-0812">Transmembrane</keyword>
<accession>A0A6G9YFH8</accession>
<dbReference type="KEGG" id="nah:F5544_19640"/>
<reference evidence="2 3" key="1">
    <citation type="journal article" date="2019" name="ACS Chem. Biol.">
        <title>Identification and Mobilization of a Cryptic Antibiotic Biosynthesis Gene Locus from a Human-Pathogenic Nocardia Isolate.</title>
        <authorList>
            <person name="Herisse M."/>
            <person name="Ishida K."/>
            <person name="Porter J.L."/>
            <person name="Howden B."/>
            <person name="Hertweck C."/>
            <person name="Stinear T.P."/>
            <person name="Pidot S.J."/>
        </authorList>
    </citation>
    <scope>NUCLEOTIDE SEQUENCE [LARGE SCALE GENOMIC DNA]</scope>
    <source>
        <strain evidence="2 3">AUSMDU00012717</strain>
    </source>
</reference>
<keyword evidence="3" id="KW-1185">Reference proteome</keyword>
<keyword evidence="1" id="KW-1133">Transmembrane helix</keyword>
<dbReference type="PANTHER" id="PTHR47791:SF3">
    <property type="entry name" value="MEIOTICALLY UP-REGULATED GENE 191 PROTEIN"/>
    <property type="match status" value="1"/>
</dbReference>
<evidence type="ECO:0000313" key="3">
    <source>
        <dbReference type="Proteomes" id="UP000503540"/>
    </source>
</evidence>
<gene>
    <name evidence="2" type="ORF">F5544_19640</name>
</gene>
<sequence>MTSTRSSRHWTRRCAAECRSRRTDTVSGVIGSKRWGAVGVVLALALTTYLVLRPDSARELAERLVGCVRGPCDGDDPATVGGTRTVDPRVRVWSRTITLRTADGGASARIENGQPGDTVWLDRGGPERIEDGNLGATSISAPDTAQHTGYYRYAGSALRACGRAGDRPEIRCTRWTAAGDPPPDRDMRAVDRLLERYDHRAGLWENDASTWQSANALTAVLGYVRRTGDRQYLAYLDETYRHGDVARIGIPRRTGYNDDELWWALAWIQGFDLTRDPRYLTAARTIVDGLDDQRTTFCGGGLAWARIGIDPDQRPWEQVNTITNALYLTATARLSTRVDQPDRARYLAGATAAWSWFETAPGRALLDPSGLVDDHLLRSGDTCVLDDENRRWTYDQGMLIDGLVALYQATGNDAPRAAADRIAAAATRDGSPFIRDGILVEAAATDCPGTGCRDVETFKGVFVRAYRDLLDTGRSTAATAEFLTRQADSLRDRGDEYGFRWRGPVAEDDRPNFATQAAAVDALTAAIAPGSQRVPDEPGR</sequence>
<dbReference type="InterPro" id="IPR005198">
    <property type="entry name" value="Glyco_hydro_76"/>
</dbReference>
<dbReference type="InterPro" id="IPR053169">
    <property type="entry name" value="MUG_Protein"/>
</dbReference>